<evidence type="ECO:0000313" key="1">
    <source>
        <dbReference type="EMBL" id="CAH1233839.1"/>
    </source>
</evidence>
<protein>
    <submittedName>
        <fullName evidence="1">Hypp837 protein</fullName>
    </submittedName>
</protein>
<name>A0A8J9W5K8_BRALA</name>
<dbReference type="OrthoDB" id="10601345at2759"/>
<dbReference type="AlphaFoldDB" id="A0A8J9W5K8"/>
<dbReference type="EMBL" id="OV696686">
    <property type="protein sequence ID" value="CAH1233839.1"/>
    <property type="molecule type" value="Genomic_DNA"/>
</dbReference>
<reference evidence="1" key="1">
    <citation type="submission" date="2022-01" db="EMBL/GenBank/DDBJ databases">
        <authorList>
            <person name="Braso-Vives M."/>
        </authorList>
    </citation>
    <scope>NUCLEOTIDE SEQUENCE</scope>
</reference>
<proteinExistence type="predicted"/>
<sequence length="79" mass="8976">MSSNNTETDVQIVAQRLAEIGDTFEQEFFAKKLDLPRRARRRAAVEVSGPAGAVSRRRPWPDAALLAWHVGMLLYLMHR</sequence>
<accession>A0A8J9W5K8</accession>
<organism evidence="1 2">
    <name type="scientific">Branchiostoma lanceolatum</name>
    <name type="common">Common lancelet</name>
    <name type="synonym">Amphioxus lanceolatum</name>
    <dbReference type="NCBI Taxonomy" id="7740"/>
    <lineage>
        <taxon>Eukaryota</taxon>
        <taxon>Metazoa</taxon>
        <taxon>Chordata</taxon>
        <taxon>Cephalochordata</taxon>
        <taxon>Leptocardii</taxon>
        <taxon>Amphioxiformes</taxon>
        <taxon>Branchiostomatidae</taxon>
        <taxon>Branchiostoma</taxon>
    </lineage>
</organism>
<evidence type="ECO:0000313" key="2">
    <source>
        <dbReference type="Proteomes" id="UP000838412"/>
    </source>
</evidence>
<dbReference type="Proteomes" id="UP000838412">
    <property type="component" value="Chromosome 1"/>
</dbReference>
<gene>
    <name evidence="1" type="primary">Hypp837</name>
    <name evidence="1" type="ORF">BLAG_LOCUS2467</name>
</gene>
<keyword evidence="2" id="KW-1185">Reference proteome</keyword>